<dbReference type="InterPro" id="IPR002508">
    <property type="entry name" value="MurNAc-LAA_cat"/>
</dbReference>
<dbReference type="Proteomes" id="UP000218418">
    <property type="component" value="Chromosome"/>
</dbReference>
<dbReference type="GO" id="GO:0008745">
    <property type="term" value="F:N-acetylmuramoyl-L-alanine amidase activity"/>
    <property type="evidence" value="ECO:0007669"/>
    <property type="project" value="InterPro"/>
</dbReference>
<dbReference type="AlphaFoldDB" id="A0A1Z4LXP0"/>
<dbReference type="Pfam" id="PF01520">
    <property type="entry name" value="Amidase_3"/>
    <property type="match status" value="1"/>
</dbReference>
<gene>
    <name evidence="2" type="ORF">NIES267_55000</name>
</gene>
<evidence type="ECO:0000259" key="1">
    <source>
        <dbReference type="SMART" id="SM00646"/>
    </source>
</evidence>
<proteinExistence type="predicted"/>
<organism evidence="2 3">
    <name type="scientific">Calothrix parasitica NIES-267</name>
    <dbReference type="NCBI Taxonomy" id="1973488"/>
    <lineage>
        <taxon>Bacteria</taxon>
        <taxon>Bacillati</taxon>
        <taxon>Cyanobacteriota</taxon>
        <taxon>Cyanophyceae</taxon>
        <taxon>Nostocales</taxon>
        <taxon>Calotrichaceae</taxon>
        <taxon>Calothrix</taxon>
    </lineage>
</organism>
<evidence type="ECO:0000313" key="3">
    <source>
        <dbReference type="Proteomes" id="UP000218418"/>
    </source>
</evidence>
<dbReference type="SMART" id="SM00646">
    <property type="entry name" value="Ami_3"/>
    <property type="match status" value="1"/>
</dbReference>
<dbReference type="GO" id="GO:0009253">
    <property type="term" value="P:peptidoglycan catabolic process"/>
    <property type="evidence" value="ECO:0007669"/>
    <property type="project" value="InterPro"/>
</dbReference>
<accession>A0A1Z4LXP0</accession>
<dbReference type="CDD" id="cd02696">
    <property type="entry name" value="MurNAc-LAA"/>
    <property type="match status" value="1"/>
</dbReference>
<dbReference type="EMBL" id="AP018227">
    <property type="protein sequence ID" value="BAY85994.1"/>
    <property type="molecule type" value="Genomic_DNA"/>
</dbReference>
<evidence type="ECO:0000313" key="2">
    <source>
        <dbReference type="EMBL" id="BAY85994.1"/>
    </source>
</evidence>
<reference evidence="2 3" key="1">
    <citation type="submission" date="2017-06" db="EMBL/GenBank/DDBJ databases">
        <title>Genome sequencing of cyanobaciteial culture collection at National Institute for Environmental Studies (NIES).</title>
        <authorList>
            <person name="Hirose Y."/>
            <person name="Shimura Y."/>
            <person name="Fujisawa T."/>
            <person name="Nakamura Y."/>
            <person name="Kawachi M."/>
        </authorList>
    </citation>
    <scope>NUCLEOTIDE SEQUENCE [LARGE SCALE GENOMIC DNA]</scope>
    <source>
        <strain evidence="2 3">NIES-267</strain>
    </source>
</reference>
<dbReference type="InterPro" id="IPR051922">
    <property type="entry name" value="Bact_Sporulation_Assoc"/>
</dbReference>
<dbReference type="SUPFAM" id="SSF53187">
    <property type="entry name" value="Zn-dependent exopeptidases"/>
    <property type="match status" value="1"/>
</dbReference>
<protein>
    <submittedName>
        <fullName evidence="2">Peptidoglycan-binding domain 1</fullName>
    </submittedName>
</protein>
<dbReference type="PANTHER" id="PTHR30032">
    <property type="entry name" value="N-ACETYLMURAMOYL-L-ALANINE AMIDASE-RELATED"/>
    <property type="match status" value="1"/>
</dbReference>
<keyword evidence="3" id="KW-1185">Reference proteome</keyword>
<feature type="domain" description="MurNAc-LAA" evidence="1">
    <location>
        <begin position="67"/>
        <end position="170"/>
    </location>
</feature>
<sequence length="187" mass="20410">MSIKFGIDLGHNVRFDGGAAGVDKSENQLIMEVGNKVICKLQSLGHQVVECKPESATSSGHALRQRTYTANVAGVDRFVSIHFNAFNGQAHGAEVLYISQAGRKLAQPVQDEIVKLGFTNRGVKYRNNLHVLRATNAPAILIECCFCDNWKDMKRYDAEKMANAIVKGLTGSFPNSSNKPCPTCGRV</sequence>
<dbReference type="PANTHER" id="PTHR30032:SF1">
    <property type="entry name" value="N-ACETYLMURAMOYL-L-ALANINE AMIDASE LYTC"/>
    <property type="match status" value="1"/>
</dbReference>
<dbReference type="Gene3D" id="3.40.630.40">
    <property type="entry name" value="Zn-dependent exopeptidases"/>
    <property type="match status" value="1"/>
</dbReference>
<name>A0A1Z4LXP0_9CYAN</name>